<dbReference type="Proteomes" id="UP000029628">
    <property type="component" value="Unassembled WGS sequence"/>
</dbReference>
<dbReference type="EMBL" id="JRNT01000016">
    <property type="protein sequence ID" value="KGF47199.1"/>
    <property type="molecule type" value="Genomic_DNA"/>
</dbReference>
<name>A0A096CPE3_9FIRM</name>
<evidence type="ECO:0008006" key="3">
    <source>
        <dbReference type="Google" id="ProtNLM"/>
    </source>
</evidence>
<proteinExistence type="predicted"/>
<keyword evidence="2" id="KW-1185">Reference proteome</keyword>
<comment type="caution">
    <text evidence="1">The sequence shown here is derived from an EMBL/GenBank/DDBJ whole genome shotgun (WGS) entry which is preliminary data.</text>
</comment>
<dbReference type="eggNOG" id="COG0470">
    <property type="taxonomic scope" value="Bacteria"/>
</dbReference>
<dbReference type="InterPro" id="IPR027417">
    <property type="entry name" value="P-loop_NTPase"/>
</dbReference>
<protein>
    <recommendedName>
        <fullName evidence="3">BREX-3 system P-loop-containing protein BrxF</fullName>
    </recommendedName>
</protein>
<dbReference type="NCBIfam" id="NF033453">
    <property type="entry name" value="BREX_3_BrxF"/>
    <property type="match status" value="1"/>
</dbReference>
<dbReference type="AlphaFoldDB" id="A0A096CPE3"/>
<dbReference type="SUPFAM" id="SSF52540">
    <property type="entry name" value="P-loop containing nucleoside triphosphate hydrolases"/>
    <property type="match status" value="1"/>
</dbReference>
<reference evidence="1 2" key="1">
    <citation type="submission" date="2014-07" db="EMBL/GenBank/DDBJ databases">
        <authorList>
            <person name="McCorrison J."/>
            <person name="Sanka R."/>
            <person name="Torralba M."/>
            <person name="Gillis M."/>
            <person name="Haft D.H."/>
            <person name="Methe B."/>
            <person name="Sutton G."/>
            <person name="Nelson K.E."/>
        </authorList>
    </citation>
    <scope>NUCLEOTIDE SEQUENCE [LARGE SCALE GENOMIC DNA]</scope>
    <source>
        <strain evidence="1 2">DNF00314</strain>
    </source>
</reference>
<gene>
    <name evidence="1" type="ORF">HMPREF0872_05855</name>
</gene>
<dbReference type="Gene3D" id="3.40.50.300">
    <property type="entry name" value="P-loop containing nucleotide triphosphate hydrolases"/>
    <property type="match status" value="1"/>
</dbReference>
<organism evidence="1 2">
    <name type="scientific">Veillonella montpellierensis DNF00314</name>
    <dbReference type="NCBI Taxonomy" id="1401067"/>
    <lineage>
        <taxon>Bacteria</taxon>
        <taxon>Bacillati</taxon>
        <taxon>Bacillota</taxon>
        <taxon>Negativicutes</taxon>
        <taxon>Veillonellales</taxon>
        <taxon>Veillonellaceae</taxon>
        <taxon>Veillonella</taxon>
    </lineage>
</organism>
<evidence type="ECO:0000313" key="1">
    <source>
        <dbReference type="EMBL" id="KGF47199.1"/>
    </source>
</evidence>
<sequence>MISAQDVKARWESIQNDDERILFVVGGPGSGKSRIIRELAEQRGWKYMEAKHLIDADFLEVPREERPALAEESIRRALNMNIVEVALVDGINVLFAPILNLEPIELLRKLSTTIPIVVGWRGHLEGNTLYLEHNGNTKYASFEVQNLNHIITIDE</sequence>
<evidence type="ECO:0000313" key="2">
    <source>
        <dbReference type="Proteomes" id="UP000029628"/>
    </source>
</evidence>
<dbReference type="RefSeq" id="WP_028258118.1">
    <property type="nucleotide sequence ID" value="NZ_JRNT01000016.1"/>
</dbReference>
<dbReference type="InterPro" id="IPR048067">
    <property type="entry name" value="BREX_3_BrxF"/>
</dbReference>
<accession>A0A096CPE3</accession>